<sequence length="63" mass="7375">MTVMKMNKADTEPRSAKAEEVKICDICGEMIIGEYDYVRTRRKTELYFHKGMSCRKKGTHDQD</sequence>
<reference evidence="1 2" key="1">
    <citation type="submission" date="2015-09" db="EMBL/GenBank/DDBJ databases">
        <authorList>
            <consortium name="Pathogen Informatics"/>
        </authorList>
    </citation>
    <scope>NUCLEOTIDE SEQUENCE [LARGE SCALE GENOMIC DNA]</scope>
    <source>
        <strain evidence="1 2">2789STDY5834876</strain>
    </source>
</reference>
<evidence type="ECO:0000313" key="1">
    <source>
        <dbReference type="EMBL" id="CUP45367.1"/>
    </source>
</evidence>
<proteinExistence type="predicted"/>
<dbReference type="Proteomes" id="UP000095544">
    <property type="component" value="Unassembled WGS sequence"/>
</dbReference>
<evidence type="ECO:0000313" key="2">
    <source>
        <dbReference type="Proteomes" id="UP000095544"/>
    </source>
</evidence>
<protein>
    <submittedName>
        <fullName evidence="1">Uncharacterized protein</fullName>
    </submittedName>
</protein>
<accession>A0A174NER9</accession>
<dbReference type="STRING" id="39482.ERS852491_05172"/>
<gene>
    <name evidence="1" type="ORF">ERS852491_05172</name>
</gene>
<dbReference type="EMBL" id="CYZU01000120">
    <property type="protein sequence ID" value="CUP45367.1"/>
    <property type="molecule type" value="Genomic_DNA"/>
</dbReference>
<dbReference type="AlphaFoldDB" id="A0A174NER9"/>
<organism evidence="1 2">
    <name type="scientific">Faecalicatena contorta</name>
    <dbReference type="NCBI Taxonomy" id="39482"/>
    <lineage>
        <taxon>Bacteria</taxon>
        <taxon>Bacillati</taxon>
        <taxon>Bacillota</taxon>
        <taxon>Clostridia</taxon>
        <taxon>Lachnospirales</taxon>
        <taxon>Lachnospiraceae</taxon>
        <taxon>Faecalicatena</taxon>
    </lineage>
</organism>
<name>A0A174NER9_9FIRM</name>